<keyword evidence="5" id="KW-0808">Transferase</keyword>
<sequence length="201" mass="22565">MLKVGITGGIGVGKSVVSRMFALLGVPVYDSDARAKWLMRHDEALRQELIGAFGHETFTETGDINRPFLATLVFNNLERLEQLNSLVHPHVGNDFANWAASYADTPYVLKEAALMYESDAWKQMDQIITVYAPLDVRIKRLLQRDPHRTEADIKAIISKQLSEEERMSRADHILYNDGKQLLIPQVLKLHAQLSAAPASAK</sequence>
<dbReference type="CDD" id="cd02022">
    <property type="entry name" value="DPCK"/>
    <property type="match status" value="1"/>
</dbReference>
<protein>
    <recommendedName>
        <fullName evidence="5 6">Dephospho-CoA kinase</fullName>
        <ecNumber evidence="5 6">2.7.1.24</ecNumber>
    </recommendedName>
    <alternativeName>
        <fullName evidence="5">Dephosphocoenzyme A kinase</fullName>
    </alternativeName>
</protein>
<evidence type="ECO:0000256" key="3">
    <source>
        <dbReference type="ARBA" id="ARBA00022840"/>
    </source>
</evidence>
<feature type="binding site" evidence="5">
    <location>
        <begin position="11"/>
        <end position="16"/>
    </location>
    <ligand>
        <name>ATP</name>
        <dbReference type="ChEBI" id="CHEBI:30616"/>
    </ligand>
</feature>
<organism evidence="7 8">
    <name type="scientific">Pontibacter saemangeumensis</name>
    <dbReference type="NCBI Taxonomy" id="1084525"/>
    <lineage>
        <taxon>Bacteria</taxon>
        <taxon>Pseudomonadati</taxon>
        <taxon>Bacteroidota</taxon>
        <taxon>Cytophagia</taxon>
        <taxon>Cytophagales</taxon>
        <taxon>Hymenobacteraceae</taxon>
        <taxon>Pontibacter</taxon>
    </lineage>
</organism>
<dbReference type="EMBL" id="BAABHC010000001">
    <property type="protein sequence ID" value="GAA4423166.1"/>
    <property type="molecule type" value="Genomic_DNA"/>
</dbReference>
<dbReference type="InterPro" id="IPR027417">
    <property type="entry name" value="P-loop_NTPase"/>
</dbReference>
<dbReference type="InterPro" id="IPR001977">
    <property type="entry name" value="Depp_CoAkinase"/>
</dbReference>
<keyword evidence="3 5" id="KW-0067">ATP-binding</keyword>
<keyword evidence="2 5" id="KW-0547">Nucleotide-binding</keyword>
<evidence type="ECO:0000256" key="2">
    <source>
        <dbReference type="ARBA" id="ARBA00022741"/>
    </source>
</evidence>
<evidence type="ECO:0000256" key="6">
    <source>
        <dbReference type="NCBIfam" id="TIGR00152"/>
    </source>
</evidence>
<evidence type="ECO:0000313" key="7">
    <source>
        <dbReference type="EMBL" id="GAA4423166.1"/>
    </source>
</evidence>
<dbReference type="SUPFAM" id="SSF52540">
    <property type="entry name" value="P-loop containing nucleoside triphosphate hydrolases"/>
    <property type="match status" value="1"/>
</dbReference>
<dbReference type="HAMAP" id="MF_00376">
    <property type="entry name" value="Dephospho_CoA_kinase"/>
    <property type="match status" value="1"/>
</dbReference>
<dbReference type="GO" id="GO:0016301">
    <property type="term" value="F:kinase activity"/>
    <property type="evidence" value="ECO:0007669"/>
    <property type="project" value="UniProtKB-KW"/>
</dbReference>
<comment type="similarity">
    <text evidence="1 5">Belongs to the CoaE family.</text>
</comment>
<proteinExistence type="inferred from homology"/>
<dbReference type="Pfam" id="PF01121">
    <property type="entry name" value="CoaE"/>
    <property type="match status" value="1"/>
</dbReference>
<keyword evidence="4 5" id="KW-0173">Coenzyme A biosynthesis</keyword>
<dbReference type="EC" id="2.7.1.24" evidence="5 6"/>
<comment type="caution">
    <text evidence="7">The sequence shown here is derived from an EMBL/GenBank/DDBJ whole genome shotgun (WGS) entry which is preliminary data.</text>
</comment>
<comment type="catalytic activity">
    <reaction evidence="5">
        <text>3'-dephospho-CoA + ATP = ADP + CoA + H(+)</text>
        <dbReference type="Rhea" id="RHEA:18245"/>
        <dbReference type="ChEBI" id="CHEBI:15378"/>
        <dbReference type="ChEBI" id="CHEBI:30616"/>
        <dbReference type="ChEBI" id="CHEBI:57287"/>
        <dbReference type="ChEBI" id="CHEBI:57328"/>
        <dbReference type="ChEBI" id="CHEBI:456216"/>
        <dbReference type="EC" id="2.7.1.24"/>
    </reaction>
</comment>
<dbReference type="Proteomes" id="UP001500552">
    <property type="component" value="Unassembled WGS sequence"/>
</dbReference>
<evidence type="ECO:0000256" key="4">
    <source>
        <dbReference type="ARBA" id="ARBA00022993"/>
    </source>
</evidence>
<evidence type="ECO:0000313" key="8">
    <source>
        <dbReference type="Proteomes" id="UP001500552"/>
    </source>
</evidence>
<evidence type="ECO:0000256" key="1">
    <source>
        <dbReference type="ARBA" id="ARBA00009018"/>
    </source>
</evidence>
<evidence type="ECO:0000256" key="5">
    <source>
        <dbReference type="HAMAP-Rule" id="MF_00376"/>
    </source>
</evidence>
<gene>
    <name evidence="5 7" type="primary">coaE</name>
    <name evidence="7" type="ORF">GCM10023188_01670</name>
</gene>
<dbReference type="PANTHER" id="PTHR10695">
    <property type="entry name" value="DEPHOSPHO-COA KINASE-RELATED"/>
    <property type="match status" value="1"/>
</dbReference>
<accession>A0ABP8L7H8</accession>
<comment type="subcellular location">
    <subcellularLocation>
        <location evidence="5">Cytoplasm</location>
    </subcellularLocation>
</comment>
<comment type="pathway">
    <text evidence="5">Cofactor biosynthesis; coenzyme A biosynthesis; CoA from (R)-pantothenate: step 5/5.</text>
</comment>
<name>A0ABP8L7H8_9BACT</name>
<reference evidence="8" key="1">
    <citation type="journal article" date="2019" name="Int. J. Syst. Evol. Microbiol.">
        <title>The Global Catalogue of Microorganisms (GCM) 10K type strain sequencing project: providing services to taxonomists for standard genome sequencing and annotation.</title>
        <authorList>
            <consortium name="The Broad Institute Genomics Platform"/>
            <consortium name="The Broad Institute Genome Sequencing Center for Infectious Disease"/>
            <person name="Wu L."/>
            <person name="Ma J."/>
        </authorList>
    </citation>
    <scope>NUCLEOTIDE SEQUENCE [LARGE SCALE GENOMIC DNA]</scope>
    <source>
        <strain evidence="8">JCM 17926</strain>
    </source>
</reference>
<dbReference type="PROSITE" id="PS51219">
    <property type="entry name" value="DPCK"/>
    <property type="match status" value="1"/>
</dbReference>
<keyword evidence="8" id="KW-1185">Reference proteome</keyword>
<dbReference type="RefSeq" id="WP_345156232.1">
    <property type="nucleotide sequence ID" value="NZ_BAABHC010000001.1"/>
</dbReference>
<dbReference type="Gene3D" id="3.40.50.300">
    <property type="entry name" value="P-loop containing nucleotide triphosphate hydrolases"/>
    <property type="match status" value="1"/>
</dbReference>
<comment type="function">
    <text evidence="5">Catalyzes the phosphorylation of the 3'-hydroxyl group of dephosphocoenzyme A to form coenzyme A.</text>
</comment>
<dbReference type="PANTHER" id="PTHR10695:SF46">
    <property type="entry name" value="BIFUNCTIONAL COENZYME A SYNTHASE-RELATED"/>
    <property type="match status" value="1"/>
</dbReference>
<dbReference type="NCBIfam" id="TIGR00152">
    <property type="entry name" value="dephospho-CoA kinase"/>
    <property type="match status" value="1"/>
</dbReference>
<keyword evidence="5 7" id="KW-0418">Kinase</keyword>
<keyword evidence="5" id="KW-0963">Cytoplasm</keyword>